<evidence type="ECO:0000313" key="1">
    <source>
        <dbReference type="EMBL" id="TFH89041.1"/>
    </source>
</evidence>
<dbReference type="Proteomes" id="UP000297753">
    <property type="component" value="Unassembled WGS sequence"/>
</dbReference>
<dbReference type="AlphaFoldDB" id="A0A4Y8W9Q5"/>
<keyword evidence="2" id="KW-1185">Reference proteome</keyword>
<protein>
    <recommendedName>
        <fullName evidence="3">Heat-shock protein</fullName>
    </recommendedName>
</protein>
<accession>A0A4Y8W9Q5</accession>
<reference evidence="1 2" key="1">
    <citation type="submission" date="2019-01" db="EMBL/GenBank/DDBJ databases">
        <title>Vibrio BEI176 sp. nov, a marine bacterium isolated from China: eastern marignal seas.</title>
        <authorList>
            <person name="Li B."/>
        </authorList>
    </citation>
    <scope>NUCLEOTIDE SEQUENCE [LARGE SCALE GENOMIC DNA]</scope>
    <source>
        <strain evidence="1 2">BEI176</strain>
    </source>
</reference>
<comment type="caution">
    <text evidence="1">The sequence shown here is derived from an EMBL/GenBank/DDBJ whole genome shotgun (WGS) entry which is preliminary data.</text>
</comment>
<evidence type="ECO:0000313" key="2">
    <source>
        <dbReference type="Proteomes" id="UP000297753"/>
    </source>
</evidence>
<sequence length="181" mass="21576">MKKYHIQARQQWEAFHYNDEQHSLKHLSAHEVSFKGNKDTYKFVVTYGLHCFAKDGQEHSIDLSYTDGFEIRNINLERYEASKHLRMCIENLDKQKLIYETTQEKYFTFDSITSFRGYPESYKVCLCIFKENRLLRIHVTSAFFDRENKPITNKHFSIFKLAMDTKKAKKKSGIPKEATRK</sequence>
<name>A0A4Y8W9Q5_9VIBR</name>
<gene>
    <name evidence="1" type="ORF">ELS82_24460</name>
</gene>
<organism evidence="1 2">
    <name type="scientific">Vibrio ouci</name>
    <dbReference type="NCBI Taxonomy" id="2499078"/>
    <lineage>
        <taxon>Bacteria</taxon>
        <taxon>Pseudomonadati</taxon>
        <taxon>Pseudomonadota</taxon>
        <taxon>Gammaproteobacteria</taxon>
        <taxon>Vibrionales</taxon>
        <taxon>Vibrionaceae</taxon>
        <taxon>Vibrio</taxon>
    </lineage>
</organism>
<dbReference type="EMBL" id="SATR01000142">
    <property type="protein sequence ID" value="TFH89041.1"/>
    <property type="molecule type" value="Genomic_DNA"/>
</dbReference>
<dbReference type="OrthoDB" id="514079at2"/>
<dbReference type="RefSeq" id="WP_134837711.1">
    <property type="nucleotide sequence ID" value="NZ_SATR01000142.1"/>
</dbReference>
<proteinExistence type="predicted"/>
<evidence type="ECO:0008006" key="3">
    <source>
        <dbReference type="Google" id="ProtNLM"/>
    </source>
</evidence>